<evidence type="ECO:0008006" key="7">
    <source>
        <dbReference type="Google" id="ProtNLM"/>
    </source>
</evidence>
<dbReference type="GO" id="GO:0050661">
    <property type="term" value="F:NADP binding"/>
    <property type="evidence" value="ECO:0007669"/>
    <property type="project" value="InterPro"/>
</dbReference>
<dbReference type="EMBL" id="KV454210">
    <property type="protein sequence ID" value="ODQ60407.1"/>
    <property type="molecule type" value="Genomic_DNA"/>
</dbReference>
<dbReference type="Proteomes" id="UP000094112">
    <property type="component" value="Unassembled WGS sequence"/>
</dbReference>
<dbReference type="GO" id="GO:0016491">
    <property type="term" value="F:oxidoreductase activity"/>
    <property type="evidence" value="ECO:0007669"/>
    <property type="project" value="UniProtKB-KW"/>
</dbReference>
<organism evidence="5 6">
    <name type="scientific">Wickerhamomyces anomalus (strain ATCC 58044 / CBS 1984 / NCYC 433 / NRRL Y-366-8)</name>
    <name type="common">Yeast</name>
    <name type="synonym">Hansenula anomala</name>
    <dbReference type="NCBI Taxonomy" id="683960"/>
    <lineage>
        <taxon>Eukaryota</taxon>
        <taxon>Fungi</taxon>
        <taxon>Dikarya</taxon>
        <taxon>Ascomycota</taxon>
        <taxon>Saccharomycotina</taxon>
        <taxon>Saccharomycetes</taxon>
        <taxon>Phaffomycetales</taxon>
        <taxon>Wickerhamomycetaceae</taxon>
        <taxon>Wickerhamomyces</taxon>
    </lineage>
</organism>
<accession>A0A1E3P6D1</accession>
<keyword evidence="2" id="KW-0274">FAD</keyword>
<feature type="region of interest" description="Disordered" evidence="4">
    <location>
        <begin position="66"/>
        <end position="102"/>
    </location>
</feature>
<dbReference type="GO" id="GO:0050660">
    <property type="term" value="F:flavin adenine dinucleotide binding"/>
    <property type="evidence" value="ECO:0007669"/>
    <property type="project" value="InterPro"/>
</dbReference>
<protein>
    <recommendedName>
        <fullName evidence="7">FAD/NAD(P)-binding domain-containing protein</fullName>
    </recommendedName>
</protein>
<gene>
    <name evidence="5" type="ORF">WICANDRAFT_31097</name>
</gene>
<reference evidence="5 6" key="1">
    <citation type="journal article" date="2016" name="Proc. Natl. Acad. Sci. U.S.A.">
        <title>Comparative genomics of biotechnologically important yeasts.</title>
        <authorList>
            <person name="Riley R."/>
            <person name="Haridas S."/>
            <person name="Wolfe K.H."/>
            <person name="Lopes M.R."/>
            <person name="Hittinger C.T."/>
            <person name="Goeker M."/>
            <person name="Salamov A.A."/>
            <person name="Wisecaver J.H."/>
            <person name="Long T.M."/>
            <person name="Calvey C.H."/>
            <person name="Aerts A.L."/>
            <person name="Barry K.W."/>
            <person name="Choi C."/>
            <person name="Clum A."/>
            <person name="Coughlan A.Y."/>
            <person name="Deshpande S."/>
            <person name="Douglass A.P."/>
            <person name="Hanson S.J."/>
            <person name="Klenk H.-P."/>
            <person name="LaButti K.M."/>
            <person name="Lapidus A."/>
            <person name="Lindquist E.A."/>
            <person name="Lipzen A.M."/>
            <person name="Meier-Kolthoff J.P."/>
            <person name="Ohm R.A."/>
            <person name="Otillar R.P."/>
            <person name="Pangilinan J.L."/>
            <person name="Peng Y."/>
            <person name="Rokas A."/>
            <person name="Rosa C.A."/>
            <person name="Scheuner C."/>
            <person name="Sibirny A.A."/>
            <person name="Slot J.C."/>
            <person name="Stielow J.B."/>
            <person name="Sun H."/>
            <person name="Kurtzman C.P."/>
            <person name="Blackwell M."/>
            <person name="Grigoriev I.V."/>
            <person name="Jeffries T.W."/>
        </authorList>
    </citation>
    <scope>NUCLEOTIDE SEQUENCE [LARGE SCALE GENOMIC DNA]</scope>
    <source>
        <strain evidence="6">ATCC 58044 / CBS 1984 / NCYC 433 / NRRL Y-366-8</strain>
    </source>
</reference>
<dbReference type="PANTHER" id="PTHR23023">
    <property type="entry name" value="DIMETHYLANILINE MONOOXYGENASE"/>
    <property type="match status" value="1"/>
</dbReference>
<sequence length="474" mass="53884">MTIDKVSIPKGSIKSIAIIGGGASGAVILDSLIKQQSFDEIVVFEKKNKLGGIWVVDEHKTKLDIRPGSKTSELDPSIEPPLGLRKGQEITIPDNDESTNPIHSFTPSYRGMRTKTTECVMTFSDAKKWPKLDKPGFDNFTKGIYVQQYLEDYFNRHPNNIVLNTSVEKIVPNDGKYQLYLQKKNSDGTVTWSIKEFDTYIVATGAYHVPYIPDVPGLDEIYSRFPEKLEHSKSFGNTEQDLLKYENKNVVIIGGRPSASDIARFIEKRANSIISSVRSPQRTFLWETEKIKIKPIIKEYKVYKDGFDVIFQDGSIVKNPDNLIYCTGYQNSYPFLNDASITTGWIVPNLYQHIFSIKDPKITFLGLPLDGLNFRCIEYQSILISRYLAGLVELPSREQQLQWCNERFAKFGDSRLYHTIGMKEAIPFSKTLTEIGGGVQNGPGKLFPILTEQDTEENEKDKLIFKLDHYLFDN</sequence>
<keyword evidence="3" id="KW-0560">Oxidoreductase</keyword>
<evidence type="ECO:0000256" key="4">
    <source>
        <dbReference type="SAM" id="MobiDB-lite"/>
    </source>
</evidence>
<dbReference type="GeneID" id="30199044"/>
<keyword evidence="6" id="KW-1185">Reference proteome</keyword>
<dbReference type="RefSeq" id="XP_019039614.1">
    <property type="nucleotide sequence ID" value="XM_019181798.1"/>
</dbReference>
<dbReference type="SUPFAM" id="SSF51905">
    <property type="entry name" value="FAD/NAD(P)-binding domain"/>
    <property type="match status" value="2"/>
</dbReference>
<dbReference type="PIRSF" id="PIRSF000332">
    <property type="entry name" value="FMO"/>
    <property type="match status" value="1"/>
</dbReference>
<name>A0A1E3P6D1_WICAA</name>
<proteinExistence type="predicted"/>
<evidence type="ECO:0000256" key="1">
    <source>
        <dbReference type="ARBA" id="ARBA00022630"/>
    </source>
</evidence>
<dbReference type="OrthoDB" id="66881at2759"/>
<keyword evidence="1" id="KW-0285">Flavoprotein</keyword>
<evidence type="ECO:0000313" key="6">
    <source>
        <dbReference type="Proteomes" id="UP000094112"/>
    </source>
</evidence>
<dbReference type="InterPro" id="IPR036188">
    <property type="entry name" value="FAD/NAD-bd_sf"/>
</dbReference>
<dbReference type="PRINTS" id="PR00370">
    <property type="entry name" value="FMOXYGENASE"/>
</dbReference>
<dbReference type="Gene3D" id="3.50.50.60">
    <property type="entry name" value="FAD/NAD(P)-binding domain"/>
    <property type="match status" value="2"/>
</dbReference>
<dbReference type="InterPro" id="IPR000960">
    <property type="entry name" value="Flavin_mOase"/>
</dbReference>
<evidence type="ECO:0000256" key="2">
    <source>
        <dbReference type="ARBA" id="ARBA00022827"/>
    </source>
</evidence>
<dbReference type="AlphaFoldDB" id="A0A1E3P6D1"/>
<evidence type="ECO:0000256" key="3">
    <source>
        <dbReference type="ARBA" id="ARBA00023002"/>
    </source>
</evidence>
<dbReference type="InterPro" id="IPR050346">
    <property type="entry name" value="FMO-like"/>
</dbReference>
<evidence type="ECO:0000313" key="5">
    <source>
        <dbReference type="EMBL" id="ODQ60407.1"/>
    </source>
</evidence>
<dbReference type="Pfam" id="PF13738">
    <property type="entry name" value="Pyr_redox_3"/>
    <property type="match status" value="1"/>
</dbReference>
<dbReference type="STRING" id="683960.A0A1E3P6D1"/>